<protein>
    <recommendedName>
        <fullName evidence="3">HMG box domain-containing protein</fullName>
    </recommendedName>
</protein>
<dbReference type="GO" id="GO:0003677">
    <property type="term" value="F:DNA binding"/>
    <property type="evidence" value="ECO:0007669"/>
    <property type="project" value="UniProtKB-UniRule"/>
</dbReference>
<dbReference type="Gene3D" id="1.10.30.10">
    <property type="entry name" value="High mobility group box domain"/>
    <property type="match status" value="1"/>
</dbReference>
<dbReference type="PROSITE" id="PS50118">
    <property type="entry name" value="HMG_BOX_2"/>
    <property type="match status" value="1"/>
</dbReference>
<accession>A0AA88TMC2</accession>
<feature type="domain" description="HMG box" evidence="3">
    <location>
        <begin position="212"/>
        <end position="280"/>
    </location>
</feature>
<comment type="caution">
    <text evidence="4">The sequence shown here is derived from an EMBL/GenBank/DDBJ whole genome shotgun (WGS) entry which is preliminary data.</text>
</comment>
<dbReference type="Proteomes" id="UP001187343">
    <property type="component" value="Unassembled WGS sequence"/>
</dbReference>
<dbReference type="SUPFAM" id="SSF47095">
    <property type="entry name" value="HMG-box"/>
    <property type="match status" value="1"/>
</dbReference>
<name>A0AA88TMC2_9TELE</name>
<dbReference type="AlphaFoldDB" id="A0AA88TMC2"/>
<feature type="compositionally biased region" description="Basic residues" evidence="2">
    <location>
        <begin position="1"/>
        <end position="12"/>
    </location>
</feature>
<evidence type="ECO:0000313" key="4">
    <source>
        <dbReference type="EMBL" id="KAK2873065.1"/>
    </source>
</evidence>
<proteinExistence type="predicted"/>
<feature type="DNA-binding region" description="HMG box" evidence="1">
    <location>
        <begin position="212"/>
        <end position="280"/>
    </location>
</feature>
<keyword evidence="1" id="KW-0238">DNA-binding</keyword>
<evidence type="ECO:0000256" key="2">
    <source>
        <dbReference type="SAM" id="MobiDB-lite"/>
    </source>
</evidence>
<dbReference type="GO" id="GO:0005634">
    <property type="term" value="C:nucleus"/>
    <property type="evidence" value="ECO:0007669"/>
    <property type="project" value="UniProtKB-UniRule"/>
</dbReference>
<dbReference type="PANTHER" id="PTHR47279:SF1">
    <property type="entry name" value="TRANSCRIPTION FACTOR SOX-30"/>
    <property type="match status" value="1"/>
</dbReference>
<evidence type="ECO:0000256" key="1">
    <source>
        <dbReference type="PROSITE-ProRule" id="PRU00267"/>
    </source>
</evidence>
<dbReference type="Pfam" id="PF00505">
    <property type="entry name" value="HMG_box"/>
    <property type="match status" value="1"/>
</dbReference>
<keyword evidence="5" id="KW-1185">Reference proteome</keyword>
<dbReference type="InterPro" id="IPR052856">
    <property type="entry name" value="SOX30_TF"/>
</dbReference>
<gene>
    <name evidence="4" type="ORF">Q8A67_022962</name>
</gene>
<dbReference type="SMART" id="SM00398">
    <property type="entry name" value="HMG"/>
    <property type="match status" value="1"/>
</dbReference>
<evidence type="ECO:0000259" key="3">
    <source>
        <dbReference type="PROSITE" id="PS50118"/>
    </source>
</evidence>
<dbReference type="InterPro" id="IPR036910">
    <property type="entry name" value="HMG_box_dom_sf"/>
</dbReference>
<reference evidence="4" key="1">
    <citation type="submission" date="2023-08" db="EMBL/GenBank/DDBJ databases">
        <title>Chromosome-level Genome Assembly of mud carp (Cirrhinus molitorella).</title>
        <authorList>
            <person name="Liu H."/>
        </authorList>
    </citation>
    <scope>NUCLEOTIDE SEQUENCE</scope>
    <source>
        <strain evidence="4">Prfri</strain>
        <tissue evidence="4">Muscle</tissue>
    </source>
</reference>
<keyword evidence="1" id="KW-0539">Nucleus</keyword>
<evidence type="ECO:0000313" key="5">
    <source>
        <dbReference type="Proteomes" id="UP001187343"/>
    </source>
</evidence>
<dbReference type="InterPro" id="IPR009071">
    <property type="entry name" value="HMG_box_dom"/>
</dbReference>
<feature type="region of interest" description="Disordered" evidence="2">
    <location>
        <begin position="1"/>
        <end position="25"/>
    </location>
</feature>
<dbReference type="PANTHER" id="PTHR47279">
    <property type="entry name" value="TRANSCRIPTION FACTOR SOX-30"/>
    <property type="match status" value="1"/>
</dbReference>
<dbReference type="EMBL" id="JAUYZG010000022">
    <property type="protein sequence ID" value="KAK2873065.1"/>
    <property type="molecule type" value="Genomic_DNA"/>
</dbReference>
<organism evidence="4 5">
    <name type="scientific">Cirrhinus molitorella</name>
    <name type="common">mud carp</name>
    <dbReference type="NCBI Taxonomy" id="172907"/>
    <lineage>
        <taxon>Eukaryota</taxon>
        <taxon>Metazoa</taxon>
        <taxon>Chordata</taxon>
        <taxon>Craniata</taxon>
        <taxon>Vertebrata</taxon>
        <taxon>Euteleostomi</taxon>
        <taxon>Actinopterygii</taxon>
        <taxon>Neopterygii</taxon>
        <taxon>Teleostei</taxon>
        <taxon>Ostariophysi</taxon>
        <taxon>Cypriniformes</taxon>
        <taxon>Cyprinidae</taxon>
        <taxon>Labeoninae</taxon>
        <taxon>Labeonini</taxon>
        <taxon>Cirrhinus</taxon>
    </lineage>
</organism>
<sequence length="411" mass="46444">MDKHPKMRAKKTFRNDEKVSTTDEPVPKCVKTEENCVLKKPGPPVTTCAVKALRVSEPTQVDSLTTHRQDHLTLQHEDLNWISRPLTGDFGIEQDNADWINFTFPVSTSMSTTDNAIYAFNAISQDFSVKDTSQLFNCNLSIELPFPNINHQPISEASFPIVNHQPISATSLKQREPISEASVQISTQGLNLTQPPSGAESEVARSRNKAYIKKPMNAFLLWSKIHRPTLSKANPNASNCEISVQLGIEWRKLSEEQKKPYYEESRRIKAQHMEKYPDWDYQPPKVIKKPSPFRRPPVIPAPQISSPFTLTWAQISNPYPESLTSVRGLSTLNSTANITQAMEMQQGVINTDQHLLSAPHCCFSANPHMTGPQFCPAESIPCLSYSSHLNDFMSHYEDLRHCEYCLHDDNL</sequence>